<reference evidence="3 4" key="1">
    <citation type="submission" date="2019-07" db="EMBL/GenBank/DDBJ databases">
        <title>Georgenia wutianyii sp. nov. and Georgenia *** sp. nov. isolated from plateau pika (Ochotona curzoniae) in the Qinghai-Tibet plateau of China.</title>
        <authorList>
            <person name="Tian Z."/>
        </authorList>
    </citation>
    <scope>NUCLEOTIDE SEQUENCE [LARGE SCALE GENOMIC DNA]</scope>
    <source>
        <strain evidence="3 4">Z446</strain>
    </source>
</reference>
<gene>
    <name evidence="3" type="ORF">FJ693_04525</name>
</gene>
<dbReference type="Proteomes" id="UP000318693">
    <property type="component" value="Unassembled WGS sequence"/>
</dbReference>
<protein>
    <submittedName>
        <fullName evidence="3">ABC transporter permease</fullName>
    </submittedName>
</protein>
<feature type="transmembrane region" description="Helical" evidence="2">
    <location>
        <begin position="128"/>
        <end position="149"/>
    </location>
</feature>
<feature type="transmembrane region" description="Helical" evidence="2">
    <location>
        <begin position="169"/>
        <end position="193"/>
    </location>
</feature>
<feature type="transmembrane region" description="Helical" evidence="2">
    <location>
        <begin position="88"/>
        <end position="107"/>
    </location>
</feature>
<feature type="region of interest" description="Disordered" evidence="1">
    <location>
        <begin position="1"/>
        <end position="20"/>
    </location>
</feature>
<feature type="transmembrane region" description="Helical" evidence="2">
    <location>
        <begin position="39"/>
        <end position="62"/>
    </location>
</feature>
<sequence>MTTALSTRLTPSLRRRPSQATTRRVVASELTKLRLRSTVVALAVAVVLVVAVGAAMAIGVLVQEVPADGLADAPAGAPATAALSGVEAAVYAVAALGVIAVTGEFASRSITTTFAAVPHRSRVVLGKALAVGVLVLAVMLPAMLVTFAATQVILGRAGIAVSLVDPGVLRAMVGAALYLTVVAVLAGGLGWLLRSTAGAYMVLIGVLVLVPALATLLPGDLAAAVLPYLPSAAGTAVMQLEATGQLAPWAGFAVFVLYAVGTLVVAAAVVRRRDVRST</sequence>
<feature type="transmembrane region" description="Helical" evidence="2">
    <location>
        <begin position="200"/>
        <end position="229"/>
    </location>
</feature>
<comment type="caution">
    <text evidence="3">The sequence shown here is derived from an EMBL/GenBank/DDBJ whole genome shotgun (WGS) entry which is preliminary data.</text>
</comment>
<keyword evidence="2" id="KW-1133">Transmembrane helix</keyword>
<keyword evidence="2" id="KW-0812">Transmembrane</keyword>
<proteinExistence type="predicted"/>
<feature type="transmembrane region" description="Helical" evidence="2">
    <location>
        <begin position="249"/>
        <end position="270"/>
    </location>
</feature>
<dbReference type="EMBL" id="VJXR01000008">
    <property type="protein sequence ID" value="TRW46563.1"/>
    <property type="molecule type" value="Genomic_DNA"/>
</dbReference>
<name>A0A552WW81_9MICO</name>
<keyword evidence="2" id="KW-0472">Membrane</keyword>
<evidence type="ECO:0000313" key="3">
    <source>
        <dbReference type="EMBL" id="TRW46563.1"/>
    </source>
</evidence>
<evidence type="ECO:0000256" key="2">
    <source>
        <dbReference type="SAM" id="Phobius"/>
    </source>
</evidence>
<dbReference type="AlphaFoldDB" id="A0A552WW81"/>
<organism evidence="3 4">
    <name type="scientific">Georgenia yuyongxinii</name>
    <dbReference type="NCBI Taxonomy" id="2589797"/>
    <lineage>
        <taxon>Bacteria</taxon>
        <taxon>Bacillati</taxon>
        <taxon>Actinomycetota</taxon>
        <taxon>Actinomycetes</taxon>
        <taxon>Micrococcales</taxon>
        <taxon>Bogoriellaceae</taxon>
        <taxon>Georgenia</taxon>
    </lineage>
</organism>
<evidence type="ECO:0000256" key="1">
    <source>
        <dbReference type="SAM" id="MobiDB-lite"/>
    </source>
</evidence>
<feature type="compositionally biased region" description="Low complexity" evidence="1">
    <location>
        <begin position="1"/>
        <end position="12"/>
    </location>
</feature>
<evidence type="ECO:0000313" key="4">
    <source>
        <dbReference type="Proteomes" id="UP000318693"/>
    </source>
</evidence>
<dbReference type="RefSeq" id="WP_143417343.1">
    <property type="nucleotide sequence ID" value="NZ_VJXR01000008.1"/>
</dbReference>
<accession>A0A552WW81</accession>
<keyword evidence="4" id="KW-1185">Reference proteome</keyword>